<dbReference type="AlphaFoldDB" id="H0ET07"/>
<dbReference type="InterPro" id="IPR011042">
    <property type="entry name" value="6-blade_b-propeller_TolB-like"/>
</dbReference>
<dbReference type="InterPro" id="IPR013658">
    <property type="entry name" value="SGL"/>
</dbReference>
<keyword evidence="3" id="KW-0862">Zinc</keyword>
<dbReference type="PRINTS" id="PR01790">
    <property type="entry name" value="SMP30FAMILY"/>
</dbReference>
<dbReference type="Gene3D" id="2.120.10.30">
    <property type="entry name" value="TolB, C-terminal domain"/>
    <property type="match status" value="1"/>
</dbReference>
<feature type="binding site" evidence="3">
    <location>
        <position position="59"/>
    </location>
    <ligand>
        <name>a divalent metal cation</name>
        <dbReference type="ChEBI" id="CHEBI:60240"/>
    </ligand>
</feature>
<dbReference type="Pfam" id="PF08450">
    <property type="entry name" value="SGL"/>
    <property type="match status" value="1"/>
</dbReference>
<evidence type="ECO:0000256" key="2">
    <source>
        <dbReference type="PIRSR" id="PIRSR605511-1"/>
    </source>
</evidence>
<dbReference type="HOGENOM" id="CLU_036110_3_0_1"/>
<accession>H0ET07</accession>
<feature type="binding site" evidence="3">
    <location>
        <position position="202"/>
    </location>
    <ligand>
        <name>a divalent metal cation</name>
        <dbReference type="ChEBI" id="CHEBI:60240"/>
    </ligand>
</feature>
<feature type="domain" description="SMP-30/Gluconolactonase/LRE-like region" evidence="5">
    <location>
        <begin position="57"/>
        <end position="306"/>
    </location>
</feature>
<evidence type="ECO:0000256" key="4">
    <source>
        <dbReference type="SAM" id="MobiDB-lite"/>
    </source>
</evidence>
<dbReference type="GO" id="GO:0004341">
    <property type="term" value="F:gluconolactonase activity"/>
    <property type="evidence" value="ECO:0007669"/>
    <property type="project" value="TreeGrafter"/>
</dbReference>
<dbReference type="OrthoDB" id="423498at2759"/>
<feature type="compositionally biased region" description="Basic and acidic residues" evidence="4">
    <location>
        <begin position="384"/>
        <end position="405"/>
    </location>
</feature>
<evidence type="ECO:0000313" key="7">
    <source>
        <dbReference type="Proteomes" id="UP000005446"/>
    </source>
</evidence>
<proteinExistence type="inferred from homology"/>
<evidence type="ECO:0000256" key="3">
    <source>
        <dbReference type="PIRSR" id="PIRSR605511-2"/>
    </source>
</evidence>
<dbReference type="PANTHER" id="PTHR10907">
    <property type="entry name" value="REGUCALCIN"/>
    <property type="match status" value="1"/>
</dbReference>
<reference evidence="6 7" key="1">
    <citation type="journal article" date="2012" name="Eukaryot. Cell">
        <title>Genome sequence of the fungus Glarea lozoyensis: the first genome sequence of a species from the Helotiaceae family.</title>
        <authorList>
            <person name="Youssar L."/>
            <person name="Gruening B.A."/>
            <person name="Erxleben A."/>
            <person name="Guenther S."/>
            <person name="Huettel W."/>
        </authorList>
    </citation>
    <scope>NUCLEOTIDE SEQUENCE [LARGE SCALE GENOMIC DNA]</scope>
    <source>
        <strain evidence="7">ATCC 74030 / MF5533</strain>
    </source>
</reference>
<keyword evidence="3" id="KW-0479">Metal-binding</keyword>
<comment type="similarity">
    <text evidence="1">Belongs to the SMP-30/CGR1 family.</text>
</comment>
<dbReference type="GO" id="GO:0005509">
    <property type="term" value="F:calcium ion binding"/>
    <property type="evidence" value="ECO:0007669"/>
    <property type="project" value="TreeGrafter"/>
</dbReference>
<dbReference type="SUPFAM" id="SSF63829">
    <property type="entry name" value="Calcium-dependent phosphotriesterase"/>
    <property type="match status" value="1"/>
</dbReference>
<dbReference type="FunCoup" id="H0ET07">
    <property type="interactions" value="23"/>
</dbReference>
<dbReference type="InParanoid" id="H0ET07"/>
<feature type="binding site" evidence="3">
    <location>
        <position position="151"/>
    </location>
    <ligand>
        <name>substrate</name>
    </ligand>
</feature>
<evidence type="ECO:0000313" key="6">
    <source>
        <dbReference type="EMBL" id="EHK98352.1"/>
    </source>
</evidence>
<feature type="binding site" evidence="3">
    <location>
        <position position="153"/>
    </location>
    <ligand>
        <name>substrate</name>
    </ligand>
</feature>
<evidence type="ECO:0000256" key="1">
    <source>
        <dbReference type="ARBA" id="ARBA00008853"/>
    </source>
</evidence>
<dbReference type="Proteomes" id="UP000005446">
    <property type="component" value="Unassembled WGS sequence"/>
</dbReference>
<comment type="cofactor">
    <cofactor evidence="3">
        <name>Zn(2+)</name>
        <dbReference type="ChEBI" id="CHEBI:29105"/>
    </cofactor>
    <text evidence="3">Binds 1 divalent metal cation per subunit.</text>
</comment>
<comment type="caution">
    <text evidence="6">The sequence shown here is derived from an EMBL/GenBank/DDBJ whole genome shotgun (WGS) entry which is preliminary data.</text>
</comment>
<feature type="region of interest" description="Disordered" evidence="4">
    <location>
        <begin position="384"/>
        <end position="429"/>
    </location>
</feature>
<gene>
    <name evidence="6" type="ORF">M7I_5825</name>
</gene>
<dbReference type="PANTHER" id="PTHR10907:SF47">
    <property type="entry name" value="REGUCALCIN"/>
    <property type="match status" value="1"/>
</dbReference>
<dbReference type="InterPro" id="IPR005511">
    <property type="entry name" value="SMP-30"/>
</dbReference>
<organism evidence="6 7">
    <name type="scientific">Glarea lozoyensis (strain ATCC 74030 / MF5533)</name>
    <dbReference type="NCBI Taxonomy" id="1104152"/>
    <lineage>
        <taxon>Eukaryota</taxon>
        <taxon>Fungi</taxon>
        <taxon>Dikarya</taxon>
        <taxon>Ascomycota</taxon>
        <taxon>Pezizomycotina</taxon>
        <taxon>Leotiomycetes</taxon>
        <taxon>Helotiales</taxon>
        <taxon>Helotiaceae</taxon>
        <taxon>Glarea</taxon>
    </lineage>
</organism>
<evidence type="ECO:0000259" key="5">
    <source>
        <dbReference type="Pfam" id="PF08450"/>
    </source>
</evidence>
<dbReference type="EMBL" id="AGUE01000155">
    <property type="protein sequence ID" value="EHK98352.1"/>
    <property type="molecule type" value="Genomic_DNA"/>
</dbReference>
<keyword evidence="7" id="KW-1185">Reference proteome</keyword>
<name>H0ET07_GLAL7</name>
<feature type="active site" description="Proton donor/acceptor" evidence="2">
    <location>
        <position position="251"/>
    </location>
</feature>
<protein>
    <recommendedName>
        <fullName evidence="5">SMP-30/Gluconolactonase/LRE-like region domain-containing protein</fullName>
    </recommendedName>
</protein>
<sequence length="429" mass="47889">MFGSPMTSNRTTNGSISTNKQNLSWWPQIVSFFTSSKMPDIRRWTVTEPYLNIHCGLGEAPYYEAERNTLRFVDIKNKRLHSVDLNVGPESLKTLELDMSVGVTADIEGVDSSKKILVGAKNGVYILDRETGGFGLLKKYYDDEEKDERLRSNDGAVDTDGRFWVTTMNDFWVGEPQAEGTLFRIGNDLTRTTMRTSLTIPNGVGWSRDKKTQYFTHSTEKRIIAFDYDAATGDLSNERTFWEHDGDGDPDGFKMDEEGNIWQAIYGESRVLKISPGGNIIGEIKYPTRCITCPCFVGTELWVTSADEEDETNVESKKYGGGVFKVDVGVRGLQDYKFKAVITQFIEKGQTLDFQRLAQDAGLLNLRAAQYRWQKLKGELGVGKDKVAGGSEIDGKDKKEGDVSGKKAGGGGKKTGGKKRKMEEVDDDE</sequence>
<feature type="binding site" evidence="3">
    <location>
        <position position="251"/>
    </location>
    <ligand>
        <name>a divalent metal cation</name>
        <dbReference type="ChEBI" id="CHEBI:60240"/>
    </ligand>
</feature>